<sequence length="100" mass="10993">MPKSVITLEKGVVTQGRERGSGANESHYRCGLSYTTPTTPPIIGTKERLQSKKRKNADHHAYNQYVHTGVNSPTRSVFFFATLLTRTAANPVGKNIVSGY</sequence>
<feature type="region of interest" description="Disordered" evidence="1">
    <location>
        <begin position="14"/>
        <end position="43"/>
    </location>
</feature>
<dbReference type="AlphaFoldDB" id="D0A1T4"/>
<accession>D0A1T4</accession>
<proteinExistence type="predicted"/>
<protein>
    <submittedName>
        <fullName evidence="2">Uncharacterized protein</fullName>
    </submittedName>
</protein>
<organism evidence="2 3">
    <name type="scientific">Trypanosoma brucei gambiense (strain MHOM/CI/86/DAL972)</name>
    <dbReference type="NCBI Taxonomy" id="679716"/>
    <lineage>
        <taxon>Eukaryota</taxon>
        <taxon>Discoba</taxon>
        <taxon>Euglenozoa</taxon>
        <taxon>Kinetoplastea</taxon>
        <taxon>Metakinetoplastina</taxon>
        <taxon>Trypanosomatida</taxon>
        <taxon>Trypanosomatidae</taxon>
        <taxon>Trypanosoma</taxon>
    </lineage>
</organism>
<dbReference type="Proteomes" id="UP000002316">
    <property type="component" value="Chromosome 10"/>
</dbReference>
<evidence type="ECO:0000313" key="2">
    <source>
        <dbReference type="EMBL" id="CBH15227.1"/>
    </source>
</evidence>
<evidence type="ECO:0000256" key="1">
    <source>
        <dbReference type="SAM" id="MobiDB-lite"/>
    </source>
</evidence>
<evidence type="ECO:0000313" key="3">
    <source>
        <dbReference type="Proteomes" id="UP000002316"/>
    </source>
</evidence>
<dbReference type="KEGG" id="tbg:TbgDal_X3120"/>
<dbReference type="GeneID" id="23865375"/>
<name>D0A1T4_TRYB9</name>
<dbReference type="RefSeq" id="XP_011777492.1">
    <property type="nucleotide sequence ID" value="XM_011779190.1"/>
</dbReference>
<dbReference type="EMBL" id="FN554973">
    <property type="protein sequence ID" value="CBH15227.1"/>
    <property type="molecule type" value="Genomic_DNA"/>
</dbReference>
<gene>
    <name evidence="2" type="ORF">TbgDal_X3120</name>
</gene>
<reference evidence="3" key="1">
    <citation type="journal article" date="2010" name="PLoS Negl. Trop. Dis.">
        <title>The genome sequence of Trypanosoma brucei gambiense, causative agent of chronic human african trypanosomiasis.</title>
        <authorList>
            <person name="Jackson A.P."/>
            <person name="Sanders M."/>
            <person name="Berry A."/>
            <person name="McQuillan J."/>
            <person name="Aslett M.A."/>
            <person name="Quail M.A."/>
            <person name="Chukualim B."/>
            <person name="Capewell P."/>
            <person name="MacLeod A."/>
            <person name="Melville S.E."/>
            <person name="Gibson W."/>
            <person name="Barry J.D."/>
            <person name="Berriman M."/>
            <person name="Hertz-Fowler C."/>
        </authorList>
    </citation>
    <scope>NUCLEOTIDE SEQUENCE [LARGE SCALE GENOMIC DNA]</scope>
    <source>
        <strain evidence="3">MHOM/CI/86/DAL972</strain>
    </source>
</reference>